<feature type="region of interest" description="Disordered" evidence="1">
    <location>
        <begin position="456"/>
        <end position="480"/>
    </location>
</feature>
<organism evidence="4 5">
    <name type="scientific">Penicillium ucsense</name>
    <dbReference type="NCBI Taxonomy" id="2839758"/>
    <lineage>
        <taxon>Eukaryota</taxon>
        <taxon>Fungi</taxon>
        <taxon>Dikarya</taxon>
        <taxon>Ascomycota</taxon>
        <taxon>Pezizomycotina</taxon>
        <taxon>Eurotiomycetes</taxon>
        <taxon>Eurotiomycetidae</taxon>
        <taxon>Eurotiales</taxon>
        <taxon>Aspergillaceae</taxon>
        <taxon>Penicillium</taxon>
    </lineage>
</organism>
<dbReference type="OrthoDB" id="4074350at2759"/>
<feature type="compositionally biased region" description="Polar residues" evidence="1">
    <location>
        <begin position="564"/>
        <end position="593"/>
    </location>
</feature>
<comment type="caution">
    <text evidence="4">The sequence shown here is derived from an EMBL/GenBank/DDBJ whole genome shotgun (WGS) entry which is preliminary data.</text>
</comment>
<accession>A0A8J8WHM8</accession>
<reference evidence="4" key="1">
    <citation type="journal article" date="2020" name="Front. Microbiol.">
        <title>Gene regulatory networks of Penicillium echinulatum 2HH and Penicillium oxalicum 114-2 inferred by a computational biology approach.</title>
        <authorList>
            <person name="Lenz A.R."/>
            <person name="Galan-Vasquez E."/>
            <person name="Balbinot E."/>
            <person name="De Abreu F.P."/>
            <person name="De Oliveira N.S."/>
            <person name="Da Rosa L.O."/>
            <person name="De Avila E Silva S."/>
            <person name="Camassola M."/>
            <person name="Dillon A.J.P."/>
            <person name="Perez-Rueda E."/>
        </authorList>
    </citation>
    <scope>NUCLEOTIDE SEQUENCE</scope>
    <source>
        <strain evidence="4">S1M29</strain>
    </source>
</reference>
<evidence type="ECO:0000313" key="5">
    <source>
        <dbReference type="Proteomes" id="UP000631181"/>
    </source>
</evidence>
<proteinExistence type="predicted"/>
<dbReference type="Proteomes" id="UP000631181">
    <property type="component" value="Unassembled WGS sequence"/>
</dbReference>
<evidence type="ECO:0000256" key="2">
    <source>
        <dbReference type="SAM" id="Phobius"/>
    </source>
</evidence>
<feature type="transmembrane region" description="Helical" evidence="2">
    <location>
        <begin position="491"/>
        <end position="513"/>
    </location>
</feature>
<dbReference type="SUPFAM" id="SSF50630">
    <property type="entry name" value="Acid proteases"/>
    <property type="match status" value="1"/>
</dbReference>
<evidence type="ECO:0000256" key="1">
    <source>
        <dbReference type="SAM" id="MobiDB-lite"/>
    </source>
</evidence>
<dbReference type="InterPro" id="IPR033121">
    <property type="entry name" value="PEPTIDASE_A1"/>
</dbReference>
<evidence type="ECO:0000259" key="3">
    <source>
        <dbReference type="PROSITE" id="PS51767"/>
    </source>
</evidence>
<feature type="region of interest" description="Disordered" evidence="1">
    <location>
        <begin position="541"/>
        <end position="608"/>
    </location>
</feature>
<dbReference type="PROSITE" id="PS51767">
    <property type="entry name" value="PEPTIDASE_A1"/>
    <property type="match status" value="1"/>
</dbReference>
<feature type="domain" description="Peptidase A1" evidence="3">
    <location>
        <begin position="29"/>
        <end position="413"/>
    </location>
</feature>
<feature type="compositionally biased region" description="Basic and acidic residues" evidence="1">
    <location>
        <begin position="552"/>
        <end position="563"/>
    </location>
</feature>
<dbReference type="EMBL" id="WIWV01000129">
    <property type="protein sequence ID" value="KAF7713197.1"/>
    <property type="molecule type" value="Genomic_DNA"/>
</dbReference>
<keyword evidence="2" id="KW-1133">Transmembrane helix</keyword>
<keyword evidence="5" id="KW-1185">Reference proteome</keyword>
<keyword evidence="2" id="KW-0812">Transmembrane</keyword>
<dbReference type="AlphaFoldDB" id="A0A8J8WHM8"/>
<dbReference type="InterPro" id="IPR021109">
    <property type="entry name" value="Peptidase_aspartic_dom_sf"/>
</dbReference>
<protein>
    <recommendedName>
        <fullName evidence="3">Peptidase A1 domain-containing protein</fullName>
    </recommendedName>
</protein>
<dbReference type="Gene3D" id="2.40.70.10">
    <property type="entry name" value="Acid Proteases"/>
    <property type="match status" value="2"/>
</dbReference>
<evidence type="ECO:0000313" key="4">
    <source>
        <dbReference type="EMBL" id="KAF7713197.1"/>
    </source>
</evidence>
<sequence>MKTQWLYGLCLASSLYITDVLAIRPWEMTWSPQKFGPDGPWNAVSVGVGSNDARIALYPGATWTSEILLSSLCENSTVSSYCYGDQGGLFDPAQSTTYDNTSIALGPNGWSSIAYGSTNAVPINADAKRALDLVDVGGQTVPTVDLITIKQGYQVYPGGKAFPLHLGVLSLGSPDPNQTFSLGYGRDPINGTFVTSWLHDNGVIPSYSYGMHIGSATLNIPPSLHLGGYDKSRVIGDVSSQPVKGGSCPIQLIDISLGVGNGGSPWNTSSTTGLLAQGNSSMASGLMVDVDPADPYIFLPKSSCDAIAARLPVTYDAELGLYFWNTASSLYKQITTSPSFMAFTFLKNGVNTAQFSVKVPFALLNLTLQAPLVAQPTPYFPCMGTDSQPVLGRAFLQAAFIGVHWADARWFLAQAPGPDASFIQNVIALSAKSASVESSGNSWEGTWSKFWTPLSSASPSNTTATSIPSATTSSSTTATAHGNGLSTAVKAGIGAAAGVVGLLIIAGACWFLFHRKRTEKSSTIDGEVTYVPPKPRLVQAEPWEVGDTRPSQLHELENDRRSEYTWTSTQTSHNGRTRPTNSVNGHSVHNPSEVSGDVQHGPYELGGR</sequence>
<gene>
    <name evidence="4" type="ORF">PECM_001400</name>
</gene>
<keyword evidence="2" id="KW-0472">Membrane</keyword>
<name>A0A8J8WHM8_9EURO</name>